<feature type="transmembrane region" description="Helical" evidence="8">
    <location>
        <begin position="246"/>
        <end position="269"/>
    </location>
</feature>
<evidence type="ECO:0000313" key="11">
    <source>
        <dbReference type="EMBL" id="RFU61978.1"/>
    </source>
</evidence>
<dbReference type="PROSITE" id="PS50893">
    <property type="entry name" value="ABC_TRANSPORTER_2"/>
    <property type="match status" value="1"/>
</dbReference>
<proteinExistence type="inferred from homology"/>
<dbReference type="PANTHER" id="PTHR43394:SF1">
    <property type="entry name" value="ATP-BINDING CASSETTE SUB-FAMILY B MEMBER 10, MITOCHONDRIAL"/>
    <property type="match status" value="1"/>
</dbReference>
<feature type="domain" description="ABC transmembrane type-1" evidence="10">
    <location>
        <begin position="30"/>
        <end position="307"/>
    </location>
</feature>
<protein>
    <submittedName>
        <fullName evidence="11">ABC transporter ATP-binding protein</fullName>
    </submittedName>
</protein>
<name>A0A372L8X4_9BACI</name>
<evidence type="ECO:0000259" key="9">
    <source>
        <dbReference type="PROSITE" id="PS50893"/>
    </source>
</evidence>
<organism evidence="11 12">
    <name type="scientific">Peribacillus glennii</name>
    <dbReference type="NCBI Taxonomy" id="2303991"/>
    <lineage>
        <taxon>Bacteria</taxon>
        <taxon>Bacillati</taxon>
        <taxon>Bacillota</taxon>
        <taxon>Bacilli</taxon>
        <taxon>Bacillales</taxon>
        <taxon>Bacillaceae</taxon>
        <taxon>Peribacillus</taxon>
    </lineage>
</organism>
<keyword evidence="7 8" id="KW-0472">Membrane</keyword>
<dbReference type="PROSITE" id="PS50929">
    <property type="entry name" value="ABC_TM1F"/>
    <property type="match status" value="1"/>
</dbReference>
<gene>
    <name evidence="11" type="ORF">D0466_15400</name>
</gene>
<dbReference type="EMBL" id="QVTD01000011">
    <property type="protein sequence ID" value="RFU61978.1"/>
    <property type="molecule type" value="Genomic_DNA"/>
</dbReference>
<dbReference type="PROSITE" id="PS00211">
    <property type="entry name" value="ABC_TRANSPORTER_1"/>
    <property type="match status" value="1"/>
</dbReference>
<dbReference type="RefSeq" id="WP_117323437.1">
    <property type="nucleotide sequence ID" value="NZ_QVTD01000011.1"/>
</dbReference>
<dbReference type="CDD" id="cd18551">
    <property type="entry name" value="ABC_6TM_LmrA_like"/>
    <property type="match status" value="1"/>
</dbReference>
<comment type="caution">
    <text evidence="11">The sequence shown here is derived from an EMBL/GenBank/DDBJ whole genome shotgun (WGS) entry which is preliminary data.</text>
</comment>
<dbReference type="OrthoDB" id="9770415at2"/>
<dbReference type="GO" id="GO:0015421">
    <property type="term" value="F:ABC-type oligopeptide transporter activity"/>
    <property type="evidence" value="ECO:0007669"/>
    <property type="project" value="TreeGrafter"/>
</dbReference>
<accession>A0A372L8X4</accession>
<dbReference type="SMART" id="SM00382">
    <property type="entry name" value="AAA"/>
    <property type="match status" value="1"/>
</dbReference>
<evidence type="ECO:0000256" key="8">
    <source>
        <dbReference type="SAM" id="Phobius"/>
    </source>
</evidence>
<evidence type="ECO:0000256" key="3">
    <source>
        <dbReference type="ARBA" id="ARBA00022692"/>
    </source>
</evidence>
<dbReference type="GO" id="GO:0016887">
    <property type="term" value="F:ATP hydrolysis activity"/>
    <property type="evidence" value="ECO:0007669"/>
    <property type="project" value="InterPro"/>
</dbReference>
<feature type="transmembrane region" description="Helical" evidence="8">
    <location>
        <begin position="281"/>
        <end position="305"/>
    </location>
</feature>
<feature type="domain" description="ABC transporter" evidence="9">
    <location>
        <begin position="338"/>
        <end position="573"/>
    </location>
</feature>
<dbReference type="InterPro" id="IPR027417">
    <property type="entry name" value="P-loop_NTPase"/>
</dbReference>
<dbReference type="SUPFAM" id="SSF52540">
    <property type="entry name" value="P-loop containing nucleoside triphosphate hydrolases"/>
    <property type="match status" value="1"/>
</dbReference>
<evidence type="ECO:0000256" key="7">
    <source>
        <dbReference type="ARBA" id="ARBA00023136"/>
    </source>
</evidence>
<evidence type="ECO:0000256" key="6">
    <source>
        <dbReference type="ARBA" id="ARBA00022989"/>
    </source>
</evidence>
<evidence type="ECO:0000256" key="4">
    <source>
        <dbReference type="ARBA" id="ARBA00022741"/>
    </source>
</evidence>
<keyword evidence="4" id="KW-0547">Nucleotide-binding</keyword>
<dbReference type="GO" id="GO:0005524">
    <property type="term" value="F:ATP binding"/>
    <property type="evidence" value="ECO:0007669"/>
    <property type="project" value="UniProtKB-KW"/>
</dbReference>
<dbReference type="Gene3D" id="3.40.50.300">
    <property type="entry name" value="P-loop containing nucleotide triphosphate hydrolases"/>
    <property type="match status" value="1"/>
</dbReference>
<evidence type="ECO:0000256" key="1">
    <source>
        <dbReference type="ARBA" id="ARBA00004651"/>
    </source>
</evidence>
<dbReference type="Gene3D" id="1.20.1560.10">
    <property type="entry name" value="ABC transporter type 1, transmembrane domain"/>
    <property type="match status" value="1"/>
</dbReference>
<dbReference type="PANTHER" id="PTHR43394">
    <property type="entry name" value="ATP-DEPENDENT PERMEASE MDL1, MITOCHONDRIAL"/>
    <property type="match status" value="1"/>
</dbReference>
<evidence type="ECO:0000256" key="5">
    <source>
        <dbReference type="ARBA" id="ARBA00022840"/>
    </source>
</evidence>
<dbReference type="Proteomes" id="UP000262939">
    <property type="component" value="Unassembled WGS sequence"/>
</dbReference>
<dbReference type="InterPro" id="IPR011527">
    <property type="entry name" value="ABC1_TM_dom"/>
</dbReference>
<evidence type="ECO:0000313" key="12">
    <source>
        <dbReference type="Proteomes" id="UP000262939"/>
    </source>
</evidence>
<feature type="transmembrane region" description="Helical" evidence="8">
    <location>
        <begin position="64"/>
        <end position="90"/>
    </location>
</feature>
<reference evidence="11 12" key="1">
    <citation type="submission" date="2018-08" db="EMBL/GenBank/DDBJ databases">
        <title>Bacillus chawlae sp. nov., Bacillus glennii sp. nov., and Bacillus saganii sp. nov. Isolated from the Vehicle Assembly Building at Kennedy Space Center where the Viking Spacecraft were Assembled.</title>
        <authorList>
            <person name="Seuylemezian A."/>
            <person name="Vaishampayan P."/>
        </authorList>
    </citation>
    <scope>NUCLEOTIDE SEQUENCE [LARGE SCALE GENOMIC DNA]</scope>
    <source>
        <strain evidence="11 12">V44-8</strain>
    </source>
</reference>
<dbReference type="FunFam" id="3.40.50.300:FF:000218">
    <property type="entry name" value="Multidrug ABC transporter ATP-binding protein"/>
    <property type="match status" value="1"/>
</dbReference>
<keyword evidence="5 11" id="KW-0067">ATP-binding</keyword>
<dbReference type="InterPro" id="IPR039421">
    <property type="entry name" value="Type_1_exporter"/>
</dbReference>
<keyword evidence="6 8" id="KW-1133">Transmembrane helix</keyword>
<dbReference type="InterPro" id="IPR003439">
    <property type="entry name" value="ABC_transporter-like_ATP-bd"/>
</dbReference>
<dbReference type="GO" id="GO:0005886">
    <property type="term" value="C:plasma membrane"/>
    <property type="evidence" value="ECO:0007669"/>
    <property type="project" value="UniProtKB-SubCell"/>
</dbReference>
<evidence type="ECO:0000259" key="10">
    <source>
        <dbReference type="PROSITE" id="PS50929"/>
    </source>
</evidence>
<dbReference type="InterPro" id="IPR017871">
    <property type="entry name" value="ABC_transporter-like_CS"/>
</dbReference>
<sequence>MEQTREKFEWKPFLQLITAEKPPILIITSVLILSLIETASSLVVPLLTKRLVDLMAGGGVQTSIVALLVMVFIAQTVAGGFSFYLLTYIGEKVVAGIRRKLWNHILQLPISFFDANQSGETLSRITQDTNTIKTVITNHLVTFISGVISIIGSVIILVILDWKMTAIMLGVVPVSVLIILPLGRKMYKVSRKTQDEMAEFSGNLGRVLSEIRLVKSYNGEDAERKKGFYGVQQLFLYGLKEAKIQAVISPFMTTILMVVLVILIGYGGVRVASGQLTAGTLVAIIIYMFQIVVPFSQLASFFTAFQKAMGATDRIQGLITLPMEKYEGKQDTLMNGDLSFRDVSFSYNESKLILDRVSFTVPSNKTVALVGPSGSGKTTVFSMIERFYKPDKGSINIGGIPIGELDLSLWRSHIGYVSQDSPVMTGTIKENICYGLQRKVSEEEVHAAAKMANAHDFILALEDKYATQVGERGVKLSGGQRQRIAIARAILRNPKILLLDEATSNLDSESELLVQHAVKNMMKGRTTLIIAHRLSTVLEADELLVLEDGRVTGKGTHSELLERHELYQKLAKQQLKINGVSTR</sequence>
<dbReference type="Pfam" id="PF00005">
    <property type="entry name" value="ABC_tran"/>
    <property type="match status" value="1"/>
</dbReference>
<evidence type="ECO:0000256" key="2">
    <source>
        <dbReference type="ARBA" id="ARBA00005417"/>
    </source>
</evidence>
<dbReference type="InterPro" id="IPR003593">
    <property type="entry name" value="AAA+_ATPase"/>
</dbReference>
<dbReference type="SUPFAM" id="SSF90123">
    <property type="entry name" value="ABC transporter transmembrane region"/>
    <property type="match status" value="1"/>
</dbReference>
<feature type="transmembrane region" description="Helical" evidence="8">
    <location>
        <begin position="24"/>
        <end position="44"/>
    </location>
</feature>
<dbReference type="AlphaFoldDB" id="A0A372L8X4"/>
<keyword evidence="12" id="KW-1185">Reference proteome</keyword>
<dbReference type="InterPro" id="IPR036640">
    <property type="entry name" value="ABC1_TM_sf"/>
</dbReference>
<feature type="transmembrane region" description="Helical" evidence="8">
    <location>
        <begin position="140"/>
        <end position="160"/>
    </location>
</feature>
<comment type="subcellular location">
    <subcellularLocation>
        <location evidence="1">Cell membrane</location>
        <topology evidence="1">Multi-pass membrane protein</topology>
    </subcellularLocation>
</comment>
<comment type="similarity">
    <text evidence="2">Belongs to the ABC transporter superfamily.</text>
</comment>
<feature type="transmembrane region" description="Helical" evidence="8">
    <location>
        <begin position="166"/>
        <end position="183"/>
    </location>
</feature>
<keyword evidence="3 8" id="KW-0812">Transmembrane</keyword>
<dbReference type="Pfam" id="PF00664">
    <property type="entry name" value="ABC_membrane"/>
    <property type="match status" value="1"/>
</dbReference>